<feature type="region of interest" description="Disordered" evidence="1">
    <location>
        <begin position="944"/>
        <end position="999"/>
    </location>
</feature>
<name>A0A024TRN7_9STRA</name>
<dbReference type="RefSeq" id="XP_008875298.1">
    <property type="nucleotide sequence ID" value="XM_008877076.1"/>
</dbReference>
<dbReference type="GeneID" id="20087694"/>
<feature type="region of interest" description="Disordered" evidence="1">
    <location>
        <begin position="1090"/>
        <end position="1113"/>
    </location>
</feature>
<dbReference type="VEuPathDB" id="FungiDB:H310_10644"/>
<feature type="region of interest" description="Disordered" evidence="1">
    <location>
        <begin position="820"/>
        <end position="850"/>
    </location>
</feature>
<evidence type="ECO:0000313" key="2">
    <source>
        <dbReference type="EMBL" id="ETV95987.1"/>
    </source>
</evidence>
<feature type="compositionally biased region" description="Basic and acidic residues" evidence="1">
    <location>
        <begin position="951"/>
        <end position="965"/>
    </location>
</feature>
<sequence>MVDPHALFLVRLTAGWARVSTSGLFWNLELAVSPPDGTVQPLSPVCDAVGAIVVTNTSSCAMDGPFEGLNAVRPGNFLVAVNDMDISTAPVVGSTIFAQLDDATMASDDNPTVLVFARHDYAQACAALSSASAARVPSPGAVLDLSWQGSTWYCTDRGELFASPVVDGQQSWFTDKSLALSVVQTFLACLEGQGLANHRTIDKAVDTAMNRVWQHLCDVVFNEALERELHLPQLPPHIHLRENARNMLYELRMVTPAPWPFEVLWQPPQGIPAIPLSSPATTRGIAVVHSSSHPQVAVGDVLLAINRVFLASSLPAVQPAWHRAVEKSSLARPTTFVFLRQFYHRISASLNNSTRCWQVPWSAWDGPAALTPIETYICSRLSPRVERLATLWVDSQAWETHKIPSTSTTFYRHVPSQRVFCDHPMHIVSQPHIRQTHFRLRWTCRKVWAPRWMRRVVRDATERVEARTIEDVLDAVLDAVFQHVVIPSTVEFADAVVADSIQRLVSNLVVDVEVAFVQNVARFRHFHRGCNEVDANGPIPADDQVKLESLLFETTRPRSPPTWTTFVMDAATPHQALSALLVTSTRLLVAERATVENDGPPASDVGPAGHCTFSGESVRIVHPDNDEHVQLDHICDFQTSQTSDSLDPDEMTRNDPDDALNTIAPEFHDERDHVAPIPSDQDATAEALECIPLEATVALAEVIREAPLNAHDHDGCQRSLQKETCYWALLVDDDDRSSKSSGNRLWQHHGGASLASDVTIESIADTPYRSHMDEWPPALPVVPLVVPALSTSHGIAMQTKHSWKDVATVPIDEACHADRAMTDDSSQTPPEDPNVDPAQFTANLTSDGATQTDSCPIIAARMEMACQTEAESAFVPRLAHDLENGRDGNVGSDGKVCAMDSSDGRALDALDLAACDALETTEADDGASCDEHTVADAVTCDASTVKSPTGDLDHQPHDGDLDHTVRTSSDATDSATSPTNSTPTRHTLTGAPSEASLDTLQAGPSTLDEQQTVGEPIKEVERPCPGYDVLFDPPSDVLPDADVDTEAIIEQPVDDASLASSRASCFEHAAPATLDNPIEAVEDAIGTQVDNSKESPRVVEPHGGLPGTARPITPLGMTAFRGSDDNVVAMEPLDPSTPQSCRVLSDLLMLNSPDASTDDTTKTIVVRDEPRIQSPRQQTLSVDNNAVMKLPTVPLLEALQLTPEWVVETKVLSTTRWALPRLALDRISKPRQLHNRVFKQNQQHVENAARRIQAVVREYFAMKKGTAERYDPLPPQPIRDVLDRQYRVHRSPRIPSKLLRRKQNASKLPVLTKPTKAWPDRRIRDEVGDDEAGHSTGLTPRESKLTAELCELNAKLERTKFKQKHRGMVSLPSLHTVQRSPPVVMPFAATGKPKGTR</sequence>
<feature type="region of interest" description="Disordered" evidence="1">
    <location>
        <begin position="1313"/>
        <end position="1341"/>
    </location>
</feature>
<dbReference type="OrthoDB" id="78089at2759"/>
<accession>A0A024TRN7</accession>
<feature type="compositionally biased region" description="Basic and acidic residues" evidence="1">
    <location>
        <begin position="1091"/>
        <end position="1100"/>
    </location>
</feature>
<feature type="compositionally biased region" description="Polar residues" evidence="1">
    <location>
        <begin position="840"/>
        <end position="850"/>
    </location>
</feature>
<protein>
    <submittedName>
        <fullName evidence="2">Uncharacterized protein</fullName>
    </submittedName>
</protein>
<organism evidence="2">
    <name type="scientific">Aphanomyces invadans</name>
    <dbReference type="NCBI Taxonomy" id="157072"/>
    <lineage>
        <taxon>Eukaryota</taxon>
        <taxon>Sar</taxon>
        <taxon>Stramenopiles</taxon>
        <taxon>Oomycota</taxon>
        <taxon>Saprolegniomycetes</taxon>
        <taxon>Saprolegniales</taxon>
        <taxon>Verrucalvaceae</taxon>
        <taxon>Aphanomyces</taxon>
    </lineage>
</organism>
<reference evidence="2" key="1">
    <citation type="submission" date="2013-12" db="EMBL/GenBank/DDBJ databases">
        <title>The Genome Sequence of Aphanomyces invadans NJM9701.</title>
        <authorList>
            <consortium name="The Broad Institute Genomics Platform"/>
            <person name="Russ C."/>
            <person name="Tyler B."/>
            <person name="van West P."/>
            <person name="Dieguez-Uribeondo J."/>
            <person name="Young S.K."/>
            <person name="Zeng Q."/>
            <person name="Gargeya S."/>
            <person name="Fitzgerald M."/>
            <person name="Abouelleil A."/>
            <person name="Alvarado L."/>
            <person name="Chapman S.B."/>
            <person name="Gainer-Dewar J."/>
            <person name="Goldberg J."/>
            <person name="Griggs A."/>
            <person name="Gujja S."/>
            <person name="Hansen M."/>
            <person name="Howarth C."/>
            <person name="Imamovic A."/>
            <person name="Ireland A."/>
            <person name="Larimer J."/>
            <person name="McCowan C."/>
            <person name="Murphy C."/>
            <person name="Pearson M."/>
            <person name="Poon T.W."/>
            <person name="Priest M."/>
            <person name="Roberts A."/>
            <person name="Saif S."/>
            <person name="Shea T."/>
            <person name="Sykes S."/>
            <person name="Wortman J."/>
            <person name="Nusbaum C."/>
            <person name="Birren B."/>
        </authorList>
    </citation>
    <scope>NUCLEOTIDE SEQUENCE [LARGE SCALE GENOMIC DNA]</scope>
    <source>
        <strain evidence="2">NJM9701</strain>
    </source>
</reference>
<dbReference type="EMBL" id="KI913978">
    <property type="protein sequence ID" value="ETV95987.1"/>
    <property type="molecule type" value="Genomic_DNA"/>
</dbReference>
<evidence type="ECO:0000256" key="1">
    <source>
        <dbReference type="SAM" id="MobiDB-lite"/>
    </source>
</evidence>
<feature type="compositionally biased region" description="Low complexity" evidence="1">
    <location>
        <begin position="967"/>
        <end position="984"/>
    </location>
</feature>
<gene>
    <name evidence="2" type="ORF">H310_10644</name>
</gene>
<proteinExistence type="predicted"/>